<organism evidence="5 6">
    <name type="scientific">Adhaeretor mobilis</name>
    <dbReference type="NCBI Taxonomy" id="1930276"/>
    <lineage>
        <taxon>Bacteria</taxon>
        <taxon>Pseudomonadati</taxon>
        <taxon>Planctomycetota</taxon>
        <taxon>Planctomycetia</taxon>
        <taxon>Pirellulales</taxon>
        <taxon>Lacipirellulaceae</taxon>
        <taxon>Adhaeretor</taxon>
    </lineage>
</organism>
<dbReference type="GO" id="GO:0016020">
    <property type="term" value="C:membrane"/>
    <property type="evidence" value="ECO:0007669"/>
    <property type="project" value="GOC"/>
</dbReference>
<dbReference type="CDD" id="cd06442">
    <property type="entry name" value="DPM1_like"/>
    <property type="match status" value="1"/>
</dbReference>
<evidence type="ECO:0000313" key="5">
    <source>
        <dbReference type="EMBL" id="QDS97918.1"/>
    </source>
</evidence>
<dbReference type="GO" id="GO:0047267">
    <property type="term" value="F:undecaprenyl-phosphate mannosyltransferase activity"/>
    <property type="evidence" value="ECO:0007669"/>
    <property type="project" value="UniProtKB-EC"/>
</dbReference>
<sequence>MLVAICTYNERENLPTLVEAIREELPAADLLIVDDNSPDGTGQWCDELAQREPWFTCLHRAGKLGLGSASWLALQSAVELNYDTIITMDADWSHPPAALTQMLAAGKDADVVIGSRYCPGGKIDGWPISRYLMSRTVNFATRLALGLPARDCSTAYRLYRVEALRKLDFTQLKATGYAYLEEILWQLSRQGATIAEVPITFSERRAGASKVTFSEALGKAKTLASLARRRVVGS</sequence>
<accession>A0A517MSQ5</accession>
<dbReference type="RefSeq" id="WP_145058677.1">
    <property type="nucleotide sequence ID" value="NZ_CP036263.1"/>
</dbReference>
<gene>
    <name evidence="5" type="ORF">HG15A2_11860</name>
</gene>
<dbReference type="SUPFAM" id="SSF53448">
    <property type="entry name" value="Nucleotide-diphospho-sugar transferases"/>
    <property type="match status" value="1"/>
</dbReference>
<comment type="similarity">
    <text evidence="1">Belongs to the glycosyltransferase 2 family.</text>
</comment>
<evidence type="ECO:0000256" key="2">
    <source>
        <dbReference type="ARBA" id="ARBA00022676"/>
    </source>
</evidence>
<dbReference type="PANTHER" id="PTHR43398:SF1">
    <property type="entry name" value="DOLICHOL-PHOSPHATE MANNOSYLTRANSFERASE SUBUNIT 1"/>
    <property type="match status" value="1"/>
</dbReference>
<dbReference type="EC" id="2.4.1.54" evidence="5"/>
<dbReference type="OrthoDB" id="9810303at2"/>
<keyword evidence="6" id="KW-1185">Reference proteome</keyword>
<evidence type="ECO:0000256" key="1">
    <source>
        <dbReference type="ARBA" id="ARBA00006739"/>
    </source>
</evidence>
<dbReference type="InterPro" id="IPR001173">
    <property type="entry name" value="Glyco_trans_2-like"/>
</dbReference>
<dbReference type="Proteomes" id="UP000319852">
    <property type="component" value="Chromosome"/>
</dbReference>
<dbReference type="AlphaFoldDB" id="A0A517MSQ5"/>
<proteinExistence type="inferred from homology"/>
<reference evidence="5 6" key="1">
    <citation type="submission" date="2019-02" db="EMBL/GenBank/DDBJ databases">
        <title>Deep-cultivation of Planctomycetes and their phenomic and genomic characterization uncovers novel biology.</title>
        <authorList>
            <person name="Wiegand S."/>
            <person name="Jogler M."/>
            <person name="Boedeker C."/>
            <person name="Pinto D."/>
            <person name="Vollmers J."/>
            <person name="Rivas-Marin E."/>
            <person name="Kohn T."/>
            <person name="Peeters S.H."/>
            <person name="Heuer A."/>
            <person name="Rast P."/>
            <person name="Oberbeckmann S."/>
            <person name="Bunk B."/>
            <person name="Jeske O."/>
            <person name="Meyerdierks A."/>
            <person name="Storesund J.E."/>
            <person name="Kallscheuer N."/>
            <person name="Luecker S."/>
            <person name="Lage O.M."/>
            <person name="Pohl T."/>
            <person name="Merkel B.J."/>
            <person name="Hornburger P."/>
            <person name="Mueller R.-W."/>
            <person name="Bruemmer F."/>
            <person name="Labrenz M."/>
            <person name="Spormann A.M."/>
            <person name="Op den Camp H."/>
            <person name="Overmann J."/>
            <person name="Amann R."/>
            <person name="Jetten M.S.M."/>
            <person name="Mascher T."/>
            <person name="Medema M.H."/>
            <person name="Devos D.P."/>
            <person name="Kaster A.-K."/>
            <person name="Ovreas L."/>
            <person name="Rohde M."/>
            <person name="Galperin M.Y."/>
            <person name="Jogler C."/>
        </authorList>
    </citation>
    <scope>NUCLEOTIDE SEQUENCE [LARGE SCALE GENOMIC DNA]</scope>
    <source>
        <strain evidence="5 6">HG15A2</strain>
    </source>
</reference>
<evidence type="ECO:0000313" key="6">
    <source>
        <dbReference type="Proteomes" id="UP000319852"/>
    </source>
</evidence>
<dbReference type="GO" id="GO:0004582">
    <property type="term" value="F:dolichyl-phosphate beta-D-mannosyltransferase activity"/>
    <property type="evidence" value="ECO:0007669"/>
    <property type="project" value="InterPro"/>
</dbReference>
<dbReference type="Gene3D" id="3.90.550.10">
    <property type="entry name" value="Spore Coat Polysaccharide Biosynthesis Protein SpsA, Chain A"/>
    <property type="match status" value="1"/>
</dbReference>
<dbReference type="PANTHER" id="PTHR43398">
    <property type="entry name" value="DOLICHOL-PHOSPHATE MANNOSYLTRANSFERASE SUBUNIT 1"/>
    <property type="match status" value="1"/>
</dbReference>
<dbReference type="InterPro" id="IPR029044">
    <property type="entry name" value="Nucleotide-diphossugar_trans"/>
</dbReference>
<keyword evidence="3 5" id="KW-0808">Transferase</keyword>
<evidence type="ECO:0000256" key="3">
    <source>
        <dbReference type="ARBA" id="ARBA00022679"/>
    </source>
</evidence>
<dbReference type="KEGG" id="amob:HG15A2_11860"/>
<dbReference type="FunFam" id="3.90.550.10:FF:000122">
    <property type="entry name" value="Dolichol-phosphate mannosyltransferase subunit 1"/>
    <property type="match status" value="1"/>
</dbReference>
<protein>
    <submittedName>
        <fullName evidence="5">Undecaprenyl-phosphate mannosyltransferase</fullName>
        <ecNumber evidence="5">2.4.1.54</ecNumber>
    </submittedName>
</protein>
<keyword evidence="2 5" id="KW-0328">Glycosyltransferase</keyword>
<dbReference type="InterPro" id="IPR039528">
    <property type="entry name" value="DPM1-like"/>
</dbReference>
<name>A0A517MSQ5_9BACT</name>
<evidence type="ECO:0000259" key="4">
    <source>
        <dbReference type="Pfam" id="PF00535"/>
    </source>
</evidence>
<feature type="domain" description="Glycosyltransferase 2-like" evidence="4">
    <location>
        <begin position="3"/>
        <end position="167"/>
    </location>
</feature>
<dbReference type="Pfam" id="PF00535">
    <property type="entry name" value="Glycos_transf_2"/>
    <property type="match status" value="1"/>
</dbReference>
<dbReference type="GO" id="GO:0009247">
    <property type="term" value="P:glycolipid biosynthetic process"/>
    <property type="evidence" value="ECO:0007669"/>
    <property type="project" value="TreeGrafter"/>
</dbReference>
<dbReference type="EMBL" id="CP036263">
    <property type="protein sequence ID" value="QDS97918.1"/>
    <property type="molecule type" value="Genomic_DNA"/>
</dbReference>